<dbReference type="RefSeq" id="WP_263340064.1">
    <property type="nucleotide sequence ID" value="NZ_JAOVQO010000024.1"/>
</dbReference>
<reference evidence="1 2" key="1">
    <citation type="submission" date="2022-10" db="EMBL/GenBank/DDBJ databases">
        <title>Defluviimonas sp. nov., isolated from ocean surface sediments.</title>
        <authorList>
            <person name="He W."/>
            <person name="Wang L."/>
            <person name="Zhang D.-F."/>
        </authorList>
    </citation>
    <scope>NUCLEOTIDE SEQUENCE [LARGE SCALE GENOMIC DNA]</scope>
    <source>
        <strain evidence="1 2">WL0024</strain>
    </source>
</reference>
<organism evidence="1 2">
    <name type="scientific">Albidovulum salinarum</name>
    <dbReference type="NCBI Taxonomy" id="2984153"/>
    <lineage>
        <taxon>Bacteria</taxon>
        <taxon>Pseudomonadati</taxon>
        <taxon>Pseudomonadota</taxon>
        <taxon>Alphaproteobacteria</taxon>
        <taxon>Rhodobacterales</taxon>
        <taxon>Paracoccaceae</taxon>
        <taxon>Albidovulum</taxon>
    </lineage>
</organism>
<dbReference type="PANTHER" id="PTHR30565">
    <property type="entry name" value="PROTEIN YCIF"/>
    <property type="match status" value="1"/>
</dbReference>
<dbReference type="InterPro" id="IPR009078">
    <property type="entry name" value="Ferritin-like_SF"/>
</dbReference>
<name>A0ABT2X8M1_9RHOB</name>
<dbReference type="SUPFAM" id="SSF47240">
    <property type="entry name" value="Ferritin-like"/>
    <property type="match status" value="1"/>
</dbReference>
<dbReference type="EMBL" id="JAOVQO010000024">
    <property type="protein sequence ID" value="MCU9850238.1"/>
    <property type="molecule type" value="Genomic_DNA"/>
</dbReference>
<dbReference type="Proteomes" id="UP001209535">
    <property type="component" value="Unassembled WGS sequence"/>
</dbReference>
<dbReference type="PANTHER" id="PTHR30565:SF9">
    <property type="entry name" value="PROTEIN YCIF"/>
    <property type="match status" value="1"/>
</dbReference>
<evidence type="ECO:0000313" key="2">
    <source>
        <dbReference type="Proteomes" id="UP001209535"/>
    </source>
</evidence>
<dbReference type="InterPro" id="IPR012347">
    <property type="entry name" value="Ferritin-like"/>
</dbReference>
<dbReference type="InterPro" id="IPR010287">
    <property type="entry name" value="DUF892_YciF-like"/>
</dbReference>
<dbReference type="InterPro" id="IPR047114">
    <property type="entry name" value="YciF"/>
</dbReference>
<comment type="caution">
    <text evidence="1">The sequence shown here is derived from an EMBL/GenBank/DDBJ whole genome shotgun (WGS) entry which is preliminary data.</text>
</comment>
<sequence length="161" mass="17723">MKTLDDIFEHTLQDIYYAEKQITKALPKMEDAAQNEQLKSAFKAHLSETKQQIEILEKVFGTIGRRPGGEKCEAIEGLIKEGKGVMEEATGAALDAALIAAAQAVEHYEIARYGTLREWAKTLGNHEAHDLLSQILDMEKAANAKLTGMAVEAVNRKRTAA</sequence>
<dbReference type="CDD" id="cd07909">
    <property type="entry name" value="YciF"/>
    <property type="match status" value="1"/>
</dbReference>
<accession>A0ABT2X8M1</accession>
<proteinExistence type="predicted"/>
<protein>
    <submittedName>
        <fullName evidence="1">Ferritin-like domain-containing protein</fullName>
    </submittedName>
</protein>
<dbReference type="Pfam" id="PF05974">
    <property type="entry name" value="DUF892"/>
    <property type="match status" value="1"/>
</dbReference>
<gene>
    <name evidence="1" type="ORF">OEZ60_19800</name>
</gene>
<dbReference type="Gene3D" id="1.20.1260.10">
    <property type="match status" value="1"/>
</dbReference>
<keyword evidence="2" id="KW-1185">Reference proteome</keyword>
<evidence type="ECO:0000313" key="1">
    <source>
        <dbReference type="EMBL" id="MCU9850238.1"/>
    </source>
</evidence>